<keyword evidence="4" id="KW-0170">Cobalt</keyword>
<keyword evidence="3" id="KW-0560">Oxidoreductase</keyword>
<evidence type="ECO:0000313" key="6">
    <source>
        <dbReference type="EMBL" id="MTV88540.1"/>
    </source>
</evidence>
<dbReference type="GO" id="GO:0004748">
    <property type="term" value="F:ribonucleoside-diphosphate reductase activity, thioredoxin disulfide as acceptor"/>
    <property type="evidence" value="ECO:0007669"/>
    <property type="project" value="TreeGrafter"/>
</dbReference>
<dbReference type="AlphaFoldDB" id="A0A6I3UB32"/>
<comment type="caution">
    <text evidence="6">The sequence shown here is derived from an EMBL/GenBank/DDBJ whole genome shotgun (WGS) entry which is preliminary data.</text>
</comment>
<dbReference type="EMBL" id="WNHX01000835">
    <property type="protein sequence ID" value="MTV88540.1"/>
    <property type="molecule type" value="Genomic_DNA"/>
</dbReference>
<dbReference type="SUPFAM" id="SSF51998">
    <property type="entry name" value="PFL-like glycyl radical enzymes"/>
    <property type="match status" value="1"/>
</dbReference>
<dbReference type="InterPro" id="IPR050862">
    <property type="entry name" value="RdRp_reductase_class-2"/>
</dbReference>
<feature type="non-terminal residue" evidence="6">
    <location>
        <position position="90"/>
    </location>
</feature>
<sequence length="90" mass="10242">FEGEAFQSLQGQNSNNSVRISDEFLESLKHNDRWLLKSPSTRKPLEEIEAKDLWKEIVNAAWECADPGVQYNDTINNWNTCARSGGIRSS</sequence>
<evidence type="ECO:0000313" key="7">
    <source>
        <dbReference type="Proteomes" id="UP000469505"/>
    </source>
</evidence>
<reference evidence="6 7" key="1">
    <citation type="submission" date="2019-11" db="EMBL/GenBank/DDBJ databases">
        <title>Growth characteristics of pneumococcus vary with the chemical composition of the capsule and with environmental conditions.</title>
        <authorList>
            <person name="Tothpal A."/>
            <person name="Desobry K."/>
            <person name="Joshi S."/>
            <person name="Wyllie A.L."/>
            <person name="Weinberger D.M."/>
        </authorList>
    </citation>
    <scope>NUCLEOTIDE SEQUENCE [LARGE SCALE GENOMIC DNA]</scope>
    <source>
        <strain evidence="7">pnumococcus35B</strain>
    </source>
</reference>
<dbReference type="GO" id="GO:0031419">
    <property type="term" value="F:cobalamin binding"/>
    <property type="evidence" value="ECO:0007669"/>
    <property type="project" value="UniProtKB-KW"/>
</dbReference>
<accession>A0A6I3UB32</accession>
<evidence type="ECO:0000256" key="1">
    <source>
        <dbReference type="ARBA" id="ARBA00001922"/>
    </source>
</evidence>
<proteinExistence type="predicted"/>
<protein>
    <recommendedName>
        <fullName evidence="5">Ribonucleotide reductase large subunit C-terminal domain-containing protein</fullName>
    </recommendedName>
</protein>
<evidence type="ECO:0000256" key="4">
    <source>
        <dbReference type="ARBA" id="ARBA00023285"/>
    </source>
</evidence>
<dbReference type="InterPro" id="IPR000788">
    <property type="entry name" value="RNR_lg_C"/>
</dbReference>
<evidence type="ECO:0000256" key="3">
    <source>
        <dbReference type="ARBA" id="ARBA00023002"/>
    </source>
</evidence>
<evidence type="ECO:0000259" key="5">
    <source>
        <dbReference type="Pfam" id="PF02867"/>
    </source>
</evidence>
<gene>
    <name evidence="6" type="ORF">GM543_13865</name>
</gene>
<comment type="cofactor">
    <cofactor evidence="1">
        <name>adenosylcob(III)alamin</name>
        <dbReference type="ChEBI" id="CHEBI:18408"/>
    </cofactor>
</comment>
<organism evidence="6 7">
    <name type="scientific">Streptococcus pneumoniae</name>
    <dbReference type="NCBI Taxonomy" id="1313"/>
    <lineage>
        <taxon>Bacteria</taxon>
        <taxon>Bacillati</taxon>
        <taxon>Bacillota</taxon>
        <taxon>Bacilli</taxon>
        <taxon>Lactobacillales</taxon>
        <taxon>Streptococcaceae</taxon>
        <taxon>Streptococcus</taxon>
    </lineage>
</organism>
<dbReference type="RefSeq" id="WP_162481192.1">
    <property type="nucleotide sequence ID" value="NZ_WNHX01000835.1"/>
</dbReference>
<keyword evidence="2" id="KW-0846">Cobalamin</keyword>
<name>A0A6I3UB32_STREE</name>
<evidence type="ECO:0000256" key="2">
    <source>
        <dbReference type="ARBA" id="ARBA00022628"/>
    </source>
</evidence>
<dbReference type="Gene3D" id="3.20.70.20">
    <property type="match status" value="1"/>
</dbReference>
<feature type="non-terminal residue" evidence="6">
    <location>
        <position position="1"/>
    </location>
</feature>
<feature type="domain" description="Ribonucleotide reductase large subunit C-terminal" evidence="5">
    <location>
        <begin position="8"/>
        <end position="90"/>
    </location>
</feature>
<dbReference type="PANTHER" id="PTHR43371">
    <property type="entry name" value="VITAMIN B12-DEPENDENT RIBONUCLEOTIDE REDUCTASE"/>
    <property type="match status" value="1"/>
</dbReference>
<dbReference type="PANTHER" id="PTHR43371:SF1">
    <property type="entry name" value="RIBONUCLEOSIDE-DIPHOSPHATE REDUCTASE"/>
    <property type="match status" value="1"/>
</dbReference>
<dbReference type="Pfam" id="PF02867">
    <property type="entry name" value="Ribonuc_red_lgC"/>
    <property type="match status" value="1"/>
</dbReference>
<dbReference type="Proteomes" id="UP000469505">
    <property type="component" value="Unassembled WGS sequence"/>
</dbReference>